<dbReference type="Proteomes" id="UP001596321">
    <property type="component" value="Unassembled WGS sequence"/>
</dbReference>
<reference evidence="2" key="1">
    <citation type="journal article" date="2019" name="Int. J. Syst. Evol. Microbiol.">
        <title>The Global Catalogue of Microorganisms (GCM) 10K type strain sequencing project: providing services to taxonomists for standard genome sequencing and annotation.</title>
        <authorList>
            <consortium name="The Broad Institute Genomics Platform"/>
            <consortium name="The Broad Institute Genome Sequencing Center for Infectious Disease"/>
            <person name="Wu L."/>
            <person name="Ma J."/>
        </authorList>
    </citation>
    <scope>NUCLEOTIDE SEQUENCE [LARGE SCALE GENOMIC DNA]</scope>
    <source>
        <strain evidence="2">JCM 4504</strain>
    </source>
</reference>
<keyword evidence="2" id="KW-1185">Reference proteome</keyword>
<comment type="caution">
    <text evidence="1">The sequence shown here is derived from an EMBL/GenBank/DDBJ whole genome shotgun (WGS) entry which is preliminary data.</text>
</comment>
<organism evidence="1 2">
    <name type="scientific">Streptomyces plicatus</name>
    <dbReference type="NCBI Taxonomy" id="1922"/>
    <lineage>
        <taxon>Bacteria</taxon>
        <taxon>Bacillati</taxon>
        <taxon>Actinomycetota</taxon>
        <taxon>Actinomycetes</taxon>
        <taxon>Kitasatosporales</taxon>
        <taxon>Streptomycetaceae</taxon>
        <taxon>Streptomyces</taxon>
        <taxon>Streptomyces rochei group</taxon>
    </lineage>
</organism>
<proteinExistence type="predicted"/>
<dbReference type="RefSeq" id="WP_193448639.1">
    <property type="nucleotide sequence ID" value="NZ_BMUJ01000001.1"/>
</dbReference>
<gene>
    <name evidence="1" type="ORF">ACFQFF_24205</name>
</gene>
<name>A0ABW1Y464_STRPL</name>
<protein>
    <recommendedName>
        <fullName evidence="3">Restriction endonuclease</fullName>
    </recommendedName>
</protein>
<sequence length="568" mass="64690">MSGTDSLSAIKEFERALDSEYESRKIFEYSPASVITDAAGALTLTHTKNTFPPEFAGFIDRGLDAALPPLINARHGREADMDYGSTLINDLMFMSHYYMLREYLYYSYNSPGSFTWDFSGRDIRISFADPSIPRHFTQYANSRLLDLARFYQRYSDLSASAISILREKEELGSGRHIQEAFRYISQEARERIKTQFEILGGSNSTVPLKGYSYAHFYSIYEFLLSKCLYHRYHARAHGTWSTFQYAKHLLPQEISTNTNIEEEVVRKVLKDISYSRKNRRLPPMYFGMIDHEDLPHYILVPDRFIENDGLAQLLRVQASKDPAWFLSHVSVPIGKNFTEKIAQKFREAGFFAATNVSMDDAGPGLPDIDILVVSREPTLGYYVFTCEVKAPLPGLWAKDYLRAIHADSLPKAFAQVHKIHEALATQEGQRLLLEKIGALDPQPLSEGLIPIQGIVITSQNSGMFFEEQTQKTHAIDYHTLSHILEMCDGDTVYVIKTLKDLRRSFEPEIRELSVEVGEISVTYEVASDKGLIDFPRNHWKSVGRDVEVAEEFFREGGSPFDVLSPPES</sequence>
<evidence type="ECO:0000313" key="2">
    <source>
        <dbReference type="Proteomes" id="UP001596321"/>
    </source>
</evidence>
<accession>A0ABW1Y464</accession>
<dbReference type="EMBL" id="JBHSUW010000001">
    <property type="protein sequence ID" value="MFC6504521.1"/>
    <property type="molecule type" value="Genomic_DNA"/>
</dbReference>
<evidence type="ECO:0000313" key="1">
    <source>
        <dbReference type="EMBL" id="MFC6504521.1"/>
    </source>
</evidence>
<evidence type="ECO:0008006" key="3">
    <source>
        <dbReference type="Google" id="ProtNLM"/>
    </source>
</evidence>